<dbReference type="OrthoDB" id="7942268at2"/>
<sequence>MSTVIHRHLLPGEEALFASLPAFAEGLAGGGYDLSRTWITLRDGEVVARAAWVLPPGAVGGPWLELFDLDDTPAVGAALLNAAHADLGGPRPFYATLPADPRVPAAARLAGLEPTVKRLRFRWTPTGNTVPSVPAAHAAPDPTVHAASTPAAHADPTPLVHAAPDPTVHAARVPAVRAAKGPDEVRALVALIDRPDVLTGSEAALAVAGLDLARDPLPWLTGPAAAWHVLDGGTGLAGTAGDACWPMLVYLGRLPDASPGARSSLLAAALHALTTGGAEEVIADVEATLTDTVADLKRAGFHQIRVRQAFEPT</sequence>
<dbReference type="Proteomes" id="UP000294901">
    <property type="component" value="Unassembled WGS sequence"/>
</dbReference>
<comment type="caution">
    <text evidence="1">The sequence shown here is derived from an EMBL/GenBank/DDBJ whole genome shotgun (WGS) entry which is preliminary data.</text>
</comment>
<keyword evidence="2" id="KW-1185">Reference proteome</keyword>
<dbReference type="RefSeq" id="WP_133878311.1">
    <property type="nucleotide sequence ID" value="NZ_BOMD01000037.1"/>
</dbReference>
<evidence type="ECO:0000313" key="1">
    <source>
        <dbReference type="EMBL" id="TDO32330.1"/>
    </source>
</evidence>
<dbReference type="EMBL" id="SNWR01000002">
    <property type="protein sequence ID" value="TDO32330.1"/>
    <property type="molecule type" value="Genomic_DNA"/>
</dbReference>
<accession>A0A4R6J9L4</accession>
<proteinExistence type="predicted"/>
<reference evidence="1 2" key="1">
    <citation type="submission" date="2019-03" db="EMBL/GenBank/DDBJ databases">
        <title>Sequencing the genomes of 1000 actinobacteria strains.</title>
        <authorList>
            <person name="Klenk H.-P."/>
        </authorList>
    </citation>
    <scope>NUCLEOTIDE SEQUENCE [LARGE SCALE GENOMIC DNA]</scope>
    <source>
        <strain evidence="1 2">DSM 43805</strain>
    </source>
</reference>
<organism evidence="1 2">
    <name type="scientific">Paractinoplanes brasiliensis</name>
    <dbReference type="NCBI Taxonomy" id="52695"/>
    <lineage>
        <taxon>Bacteria</taxon>
        <taxon>Bacillati</taxon>
        <taxon>Actinomycetota</taxon>
        <taxon>Actinomycetes</taxon>
        <taxon>Micromonosporales</taxon>
        <taxon>Micromonosporaceae</taxon>
        <taxon>Paractinoplanes</taxon>
    </lineage>
</organism>
<name>A0A4R6J9L4_9ACTN</name>
<protein>
    <submittedName>
        <fullName evidence="1">Uncharacterized protein</fullName>
    </submittedName>
</protein>
<gene>
    <name evidence="1" type="ORF">C8E87_7787</name>
</gene>
<dbReference type="AlphaFoldDB" id="A0A4R6J9L4"/>
<evidence type="ECO:0000313" key="2">
    <source>
        <dbReference type="Proteomes" id="UP000294901"/>
    </source>
</evidence>